<keyword evidence="2" id="KW-1185">Reference proteome</keyword>
<accession>A0ABR5TGD1</accession>
<dbReference type="Proteomes" id="UP000070255">
    <property type="component" value="Unassembled WGS sequence"/>
</dbReference>
<evidence type="ECO:0000313" key="1">
    <source>
        <dbReference type="EMBL" id="KWZ44057.1"/>
    </source>
</evidence>
<gene>
    <name evidence="1" type="ORF">WS72_15165</name>
</gene>
<dbReference type="RefSeq" id="WP_059643950.1">
    <property type="nucleotide sequence ID" value="NZ_LNJQ01000001.1"/>
</dbReference>
<name>A0ABR5TGD1_9BURK</name>
<proteinExistence type="predicted"/>
<reference evidence="1 2" key="1">
    <citation type="submission" date="2015-11" db="EMBL/GenBank/DDBJ databases">
        <authorList>
            <person name="Sahl J."/>
            <person name="Wagner D."/>
            <person name="Keim P."/>
        </authorList>
    </citation>
    <scope>NUCLEOTIDE SEQUENCE [LARGE SCALE GENOMIC DNA]</scope>
    <source>
        <strain evidence="1 2">BDU18</strain>
    </source>
</reference>
<protein>
    <submittedName>
        <fullName evidence="1">Uncharacterized protein</fullName>
    </submittedName>
</protein>
<comment type="caution">
    <text evidence="1">The sequence shown here is derived from an EMBL/GenBank/DDBJ whole genome shotgun (WGS) entry which is preliminary data.</text>
</comment>
<sequence>MSEAFEALDVLEPFETFEPFEARHGERQRRGQTTVRIPKFRGAPWKPLSAHRVQASIGIAAGVLVGRFASAPASG</sequence>
<evidence type="ECO:0000313" key="2">
    <source>
        <dbReference type="Proteomes" id="UP000070255"/>
    </source>
</evidence>
<organism evidence="1 2">
    <name type="scientific">Burkholderia savannae</name>
    <dbReference type="NCBI Taxonomy" id="1637837"/>
    <lineage>
        <taxon>Bacteria</taxon>
        <taxon>Pseudomonadati</taxon>
        <taxon>Pseudomonadota</taxon>
        <taxon>Betaproteobacteria</taxon>
        <taxon>Burkholderiales</taxon>
        <taxon>Burkholderiaceae</taxon>
        <taxon>Burkholderia</taxon>
        <taxon>pseudomallei group</taxon>
    </lineage>
</organism>
<dbReference type="EMBL" id="LNJQ01000001">
    <property type="protein sequence ID" value="KWZ44057.1"/>
    <property type="molecule type" value="Genomic_DNA"/>
</dbReference>